<dbReference type="PANTHER" id="PTHR33734:SF22">
    <property type="entry name" value="MEMBRANE-BOUND LYTIC MUREIN TRANSGLYCOSYLASE D"/>
    <property type="match status" value="1"/>
</dbReference>
<evidence type="ECO:0000313" key="4">
    <source>
        <dbReference type="EMBL" id="SHI67642.1"/>
    </source>
</evidence>
<feature type="domain" description="LysM" evidence="3">
    <location>
        <begin position="482"/>
        <end position="526"/>
    </location>
</feature>
<protein>
    <submittedName>
        <fullName evidence="4">Membrane-bound lytic murein transglycosylase D</fullName>
    </submittedName>
</protein>
<keyword evidence="2" id="KW-0732">Signal</keyword>
<comment type="similarity">
    <text evidence="1">Belongs to the transglycosylase Slt family.</text>
</comment>
<dbReference type="GO" id="GO:0000270">
    <property type="term" value="P:peptidoglycan metabolic process"/>
    <property type="evidence" value="ECO:0007669"/>
    <property type="project" value="InterPro"/>
</dbReference>
<feature type="signal peptide" evidence="2">
    <location>
        <begin position="1"/>
        <end position="19"/>
    </location>
</feature>
<evidence type="ECO:0000259" key="3">
    <source>
        <dbReference type="PROSITE" id="PS51782"/>
    </source>
</evidence>
<dbReference type="SMART" id="SM00257">
    <property type="entry name" value="LysM"/>
    <property type="match status" value="2"/>
</dbReference>
<dbReference type="InterPro" id="IPR018392">
    <property type="entry name" value="LysM"/>
</dbReference>
<organism evidence="4 5">
    <name type="scientific">Mesonia phycicola</name>
    <dbReference type="NCBI Taxonomy" id="579105"/>
    <lineage>
        <taxon>Bacteria</taxon>
        <taxon>Pseudomonadati</taxon>
        <taxon>Bacteroidota</taxon>
        <taxon>Flavobacteriia</taxon>
        <taxon>Flavobacteriales</taxon>
        <taxon>Flavobacteriaceae</taxon>
        <taxon>Mesonia</taxon>
    </lineage>
</organism>
<dbReference type="STRING" id="579105.SAMN04488096_103275"/>
<dbReference type="Pfam" id="PF01476">
    <property type="entry name" value="LysM"/>
    <property type="match status" value="2"/>
</dbReference>
<dbReference type="EMBL" id="FQYY01000003">
    <property type="protein sequence ID" value="SHI67642.1"/>
    <property type="molecule type" value="Genomic_DNA"/>
</dbReference>
<dbReference type="OrthoDB" id="9815002at2"/>
<dbReference type="SUPFAM" id="SSF53955">
    <property type="entry name" value="Lysozyme-like"/>
    <property type="match status" value="1"/>
</dbReference>
<reference evidence="4 5" key="1">
    <citation type="submission" date="2016-11" db="EMBL/GenBank/DDBJ databases">
        <authorList>
            <person name="Jaros S."/>
            <person name="Januszkiewicz K."/>
            <person name="Wedrychowicz H."/>
        </authorList>
    </citation>
    <scope>NUCLEOTIDE SEQUENCE [LARGE SCALE GENOMIC DNA]</scope>
    <source>
        <strain evidence="4 5">DSM 21425</strain>
    </source>
</reference>
<dbReference type="GO" id="GO:0016020">
    <property type="term" value="C:membrane"/>
    <property type="evidence" value="ECO:0007669"/>
    <property type="project" value="InterPro"/>
</dbReference>
<dbReference type="InterPro" id="IPR036779">
    <property type="entry name" value="LysM_dom_sf"/>
</dbReference>
<dbReference type="CDD" id="cd16894">
    <property type="entry name" value="MltD-like"/>
    <property type="match status" value="1"/>
</dbReference>
<keyword evidence="5" id="KW-1185">Reference proteome</keyword>
<name>A0A1M6D303_9FLAO</name>
<dbReference type="SUPFAM" id="SSF54106">
    <property type="entry name" value="LysM domain"/>
    <property type="match status" value="2"/>
</dbReference>
<dbReference type="InterPro" id="IPR008258">
    <property type="entry name" value="Transglycosylase_SLT_dom_1"/>
</dbReference>
<feature type="domain" description="LysM" evidence="3">
    <location>
        <begin position="413"/>
        <end position="456"/>
    </location>
</feature>
<dbReference type="PANTHER" id="PTHR33734">
    <property type="entry name" value="LYSM DOMAIN-CONTAINING GPI-ANCHORED PROTEIN 2"/>
    <property type="match status" value="1"/>
</dbReference>
<dbReference type="PROSITE" id="PS51782">
    <property type="entry name" value="LYSM"/>
    <property type="match status" value="2"/>
</dbReference>
<dbReference type="PROSITE" id="PS00922">
    <property type="entry name" value="TRANSGLYCOSYLASE"/>
    <property type="match status" value="1"/>
</dbReference>
<dbReference type="RefSeq" id="WP_073149271.1">
    <property type="nucleotide sequence ID" value="NZ_FQYY01000003.1"/>
</dbReference>
<evidence type="ECO:0000256" key="2">
    <source>
        <dbReference type="SAM" id="SignalP"/>
    </source>
</evidence>
<gene>
    <name evidence="4" type="ORF">SAMN04488096_103275</name>
</gene>
<dbReference type="InterPro" id="IPR023346">
    <property type="entry name" value="Lysozyme-like_dom_sf"/>
</dbReference>
<dbReference type="Gene3D" id="1.10.530.10">
    <property type="match status" value="1"/>
</dbReference>
<dbReference type="Proteomes" id="UP000184225">
    <property type="component" value="Unassembled WGS sequence"/>
</dbReference>
<accession>A0A1M6D303</accession>
<dbReference type="Gene3D" id="3.10.350.10">
    <property type="entry name" value="LysM domain"/>
    <property type="match status" value="2"/>
</dbReference>
<dbReference type="AlphaFoldDB" id="A0A1M6D303"/>
<evidence type="ECO:0000313" key="5">
    <source>
        <dbReference type="Proteomes" id="UP000184225"/>
    </source>
</evidence>
<sequence length="529" mass="60422">MNISKTMLGLAFVSSIAFAQTPKKPADSITKTNTSINKQSTEGFNKYIEPQFTAFSPTSTFLKDSVLFGLKDYHQPALIDSVWTKTLLNSELYAEMQEMVNTSPYLDTINKAVSTDTLKARLARLDAKTPFNVTYNESLESVIQYYLKRNKKGMESLMSLSHYYFPMFEEKLDKYNIPLEIKYLAIVESALNPRAKSRVGATGLWQFMFATGKMMSLDVSSYVDERMDPVMATEAACQYLSSLYDIFGDWDLALASYNSGPGNVSKAIRRSGGKKNYWELRDYLPRETAGYVPAFLATMYLFEYADEHGYQPYEPRVTYFETDTIKVKNLIKFDQITRVTNIDTELLEFLNPSYKLNIIPYIEDKDYYIRLPLVETGVFVANENLIYNYAEEANLATAEEDPLPKYYEANDRIRYRVKSGDYLGKIAEKYGVRVSKIKGWNNLRSNNLRIGQYLTIYPRKPVASAPVSSKKVKVSKSSISEKYYTVKKGDSLWSISKKFPGITVQNIQNWNDISSHKLKPGMKLKVSNG</sequence>
<dbReference type="CDD" id="cd00118">
    <property type="entry name" value="LysM"/>
    <property type="match status" value="2"/>
</dbReference>
<proteinExistence type="inferred from homology"/>
<evidence type="ECO:0000256" key="1">
    <source>
        <dbReference type="ARBA" id="ARBA00007734"/>
    </source>
</evidence>
<dbReference type="GO" id="GO:0008932">
    <property type="term" value="F:lytic endotransglycosylase activity"/>
    <property type="evidence" value="ECO:0007669"/>
    <property type="project" value="TreeGrafter"/>
</dbReference>
<feature type="chain" id="PRO_5009916574" evidence="2">
    <location>
        <begin position="20"/>
        <end position="529"/>
    </location>
</feature>
<dbReference type="Pfam" id="PF01464">
    <property type="entry name" value="SLT"/>
    <property type="match status" value="1"/>
</dbReference>
<dbReference type="InterPro" id="IPR000189">
    <property type="entry name" value="Transglyc_AS"/>
</dbReference>